<protein>
    <submittedName>
        <fullName evidence="1">Alpha/beta fold hydrolase</fullName>
    </submittedName>
</protein>
<accession>A0ABW3CC62</accession>
<proteinExistence type="predicted"/>
<dbReference type="Proteomes" id="UP001597083">
    <property type="component" value="Unassembled WGS sequence"/>
</dbReference>
<feature type="non-terminal residue" evidence="1">
    <location>
        <position position="1"/>
    </location>
</feature>
<dbReference type="InterPro" id="IPR029058">
    <property type="entry name" value="AB_hydrolase_fold"/>
</dbReference>
<keyword evidence="1" id="KW-0378">Hydrolase</keyword>
<evidence type="ECO:0000313" key="1">
    <source>
        <dbReference type="EMBL" id="MFD0851422.1"/>
    </source>
</evidence>
<comment type="caution">
    <text evidence="1">The sequence shown here is derived from an EMBL/GenBank/DDBJ whole genome shotgun (WGS) entry which is preliminary data.</text>
</comment>
<reference evidence="2" key="1">
    <citation type="journal article" date="2019" name="Int. J. Syst. Evol. Microbiol.">
        <title>The Global Catalogue of Microorganisms (GCM) 10K type strain sequencing project: providing services to taxonomists for standard genome sequencing and annotation.</title>
        <authorList>
            <consortium name="The Broad Institute Genomics Platform"/>
            <consortium name="The Broad Institute Genome Sequencing Center for Infectious Disease"/>
            <person name="Wu L."/>
            <person name="Ma J."/>
        </authorList>
    </citation>
    <scope>NUCLEOTIDE SEQUENCE [LARGE SCALE GENOMIC DNA]</scope>
    <source>
        <strain evidence="2">JCM 31696</strain>
    </source>
</reference>
<dbReference type="GO" id="GO:0016787">
    <property type="term" value="F:hydrolase activity"/>
    <property type="evidence" value="ECO:0007669"/>
    <property type="project" value="UniProtKB-KW"/>
</dbReference>
<sequence>RRLAHIVRAHLDDHLEDVLAGLPVPVLVLRGREDRLFTERWAHELVRTAPRGHLAEVPGAHTFVWPHPEAWSIPIRDFVAESMPSRHGEG</sequence>
<organism evidence="1 2">
    <name type="scientific">Actinomadura adrarensis</name>
    <dbReference type="NCBI Taxonomy" id="1819600"/>
    <lineage>
        <taxon>Bacteria</taxon>
        <taxon>Bacillati</taxon>
        <taxon>Actinomycetota</taxon>
        <taxon>Actinomycetes</taxon>
        <taxon>Streptosporangiales</taxon>
        <taxon>Thermomonosporaceae</taxon>
        <taxon>Actinomadura</taxon>
    </lineage>
</organism>
<evidence type="ECO:0000313" key="2">
    <source>
        <dbReference type="Proteomes" id="UP001597083"/>
    </source>
</evidence>
<name>A0ABW3CC62_9ACTN</name>
<keyword evidence="2" id="KW-1185">Reference proteome</keyword>
<dbReference type="SUPFAM" id="SSF53474">
    <property type="entry name" value="alpha/beta-Hydrolases"/>
    <property type="match status" value="1"/>
</dbReference>
<dbReference type="EMBL" id="JBHTIR010000454">
    <property type="protein sequence ID" value="MFD0851422.1"/>
    <property type="molecule type" value="Genomic_DNA"/>
</dbReference>
<gene>
    <name evidence="1" type="ORF">ACFQ07_04290</name>
</gene>
<dbReference type="Gene3D" id="3.40.50.1820">
    <property type="entry name" value="alpha/beta hydrolase"/>
    <property type="match status" value="1"/>
</dbReference>